<keyword evidence="3" id="KW-1185">Reference proteome</keyword>
<accession>A0A4C1TNT8</accession>
<dbReference type="AlphaFoldDB" id="A0A4C1TNT8"/>
<feature type="region of interest" description="Disordered" evidence="1">
    <location>
        <begin position="96"/>
        <end position="125"/>
    </location>
</feature>
<evidence type="ECO:0000313" key="2">
    <source>
        <dbReference type="EMBL" id="GBP15508.1"/>
    </source>
</evidence>
<dbReference type="EMBL" id="BGZK01000072">
    <property type="protein sequence ID" value="GBP15508.1"/>
    <property type="molecule type" value="Genomic_DNA"/>
</dbReference>
<comment type="caution">
    <text evidence="2">The sequence shown here is derived from an EMBL/GenBank/DDBJ whole genome shotgun (WGS) entry which is preliminary data.</text>
</comment>
<proteinExistence type="predicted"/>
<evidence type="ECO:0000313" key="3">
    <source>
        <dbReference type="Proteomes" id="UP000299102"/>
    </source>
</evidence>
<name>A0A4C1TNT8_EUMVA</name>
<gene>
    <name evidence="2" type="ORF">EVAR_9286_1</name>
</gene>
<sequence>MGFYIGSTKIEVKPKELRFNQPQTRLISDYSLVKPQAASACTHTSGTGAGTDFQHRSNTTHSLNTTHFIRDHLDAYACGAQVYVGGSIRIAPRLASEGGVTAPGRPDADCRARRRAPPALPATSH</sequence>
<evidence type="ECO:0000256" key="1">
    <source>
        <dbReference type="SAM" id="MobiDB-lite"/>
    </source>
</evidence>
<reference evidence="2 3" key="1">
    <citation type="journal article" date="2019" name="Commun. Biol.">
        <title>The bagworm genome reveals a unique fibroin gene that provides high tensile strength.</title>
        <authorList>
            <person name="Kono N."/>
            <person name="Nakamura H."/>
            <person name="Ohtoshi R."/>
            <person name="Tomita M."/>
            <person name="Numata K."/>
            <person name="Arakawa K."/>
        </authorList>
    </citation>
    <scope>NUCLEOTIDE SEQUENCE [LARGE SCALE GENOMIC DNA]</scope>
</reference>
<organism evidence="2 3">
    <name type="scientific">Eumeta variegata</name>
    <name type="common">Bagworm moth</name>
    <name type="synonym">Eumeta japonica</name>
    <dbReference type="NCBI Taxonomy" id="151549"/>
    <lineage>
        <taxon>Eukaryota</taxon>
        <taxon>Metazoa</taxon>
        <taxon>Ecdysozoa</taxon>
        <taxon>Arthropoda</taxon>
        <taxon>Hexapoda</taxon>
        <taxon>Insecta</taxon>
        <taxon>Pterygota</taxon>
        <taxon>Neoptera</taxon>
        <taxon>Endopterygota</taxon>
        <taxon>Lepidoptera</taxon>
        <taxon>Glossata</taxon>
        <taxon>Ditrysia</taxon>
        <taxon>Tineoidea</taxon>
        <taxon>Psychidae</taxon>
        <taxon>Oiketicinae</taxon>
        <taxon>Eumeta</taxon>
    </lineage>
</organism>
<protein>
    <submittedName>
        <fullName evidence="2">Uncharacterized protein</fullName>
    </submittedName>
</protein>
<dbReference type="Proteomes" id="UP000299102">
    <property type="component" value="Unassembled WGS sequence"/>
</dbReference>